<dbReference type="SUPFAM" id="SSF52540">
    <property type="entry name" value="P-loop containing nucleoside triphosphate hydrolases"/>
    <property type="match status" value="1"/>
</dbReference>
<dbReference type="OrthoDB" id="391988at2759"/>
<evidence type="ECO:0000313" key="2">
    <source>
        <dbReference type="EMBL" id="KDQ53798.1"/>
    </source>
</evidence>
<dbReference type="Pfam" id="PF01926">
    <property type="entry name" value="MMR_HSR1"/>
    <property type="match status" value="1"/>
</dbReference>
<dbReference type="InterPro" id="IPR027417">
    <property type="entry name" value="P-loop_NTPase"/>
</dbReference>
<accession>A0A067PFV8</accession>
<reference evidence="3" key="1">
    <citation type="journal article" date="2014" name="Proc. Natl. Acad. Sci. U.S.A.">
        <title>Extensive sampling of basidiomycete genomes demonstrates inadequacy of the white-rot/brown-rot paradigm for wood decay fungi.</title>
        <authorList>
            <person name="Riley R."/>
            <person name="Salamov A.A."/>
            <person name="Brown D.W."/>
            <person name="Nagy L.G."/>
            <person name="Floudas D."/>
            <person name="Held B.W."/>
            <person name="Levasseur A."/>
            <person name="Lombard V."/>
            <person name="Morin E."/>
            <person name="Otillar R."/>
            <person name="Lindquist E.A."/>
            <person name="Sun H."/>
            <person name="LaButti K.M."/>
            <person name="Schmutz J."/>
            <person name="Jabbour D."/>
            <person name="Luo H."/>
            <person name="Baker S.E."/>
            <person name="Pisabarro A.G."/>
            <person name="Walton J.D."/>
            <person name="Blanchette R.A."/>
            <person name="Henrissat B."/>
            <person name="Martin F."/>
            <person name="Cullen D."/>
            <person name="Hibbett D.S."/>
            <person name="Grigoriev I.V."/>
        </authorList>
    </citation>
    <scope>NUCLEOTIDE SEQUENCE [LARGE SCALE GENOMIC DNA]</scope>
    <source>
        <strain evidence="3">MUCL 33604</strain>
    </source>
</reference>
<protein>
    <recommendedName>
        <fullName evidence="1">G domain-containing protein</fullName>
    </recommendedName>
</protein>
<proteinExistence type="predicted"/>
<name>A0A067PFV8_9AGAM</name>
<evidence type="ECO:0000259" key="1">
    <source>
        <dbReference type="Pfam" id="PF01926"/>
    </source>
</evidence>
<dbReference type="PRINTS" id="PR00449">
    <property type="entry name" value="RASTRNSFRMNG"/>
</dbReference>
<dbReference type="GO" id="GO:0005525">
    <property type="term" value="F:GTP binding"/>
    <property type="evidence" value="ECO:0007669"/>
    <property type="project" value="InterPro"/>
</dbReference>
<keyword evidence="3" id="KW-1185">Reference proteome</keyword>
<dbReference type="STRING" id="933084.A0A067PFV8"/>
<dbReference type="InParanoid" id="A0A067PFV8"/>
<dbReference type="AlphaFoldDB" id="A0A067PFV8"/>
<dbReference type="Gene3D" id="3.40.50.300">
    <property type="entry name" value="P-loop containing nucleotide triphosphate hydrolases"/>
    <property type="match status" value="1"/>
</dbReference>
<evidence type="ECO:0000313" key="3">
    <source>
        <dbReference type="Proteomes" id="UP000027265"/>
    </source>
</evidence>
<dbReference type="HOGENOM" id="CLU_023805_2_1_1"/>
<dbReference type="InterPro" id="IPR006073">
    <property type="entry name" value="GTP-bd"/>
</dbReference>
<organism evidence="2 3">
    <name type="scientific">Jaapia argillacea MUCL 33604</name>
    <dbReference type="NCBI Taxonomy" id="933084"/>
    <lineage>
        <taxon>Eukaryota</taxon>
        <taxon>Fungi</taxon>
        <taxon>Dikarya</taxon>
        <taxon>Basidiomycota</taxon>
        <taxon>Agaricomycotina</taxon>
        <taxon>Agaricomycetes</taxon>
        <taxon>Agaricomycetidae</taxon>
        <taxon>Jaapiales</taxon>
        <taxon>Jaapiaceae</taxon>
        <taxon>Jaapia</taxon>
    </lineage>
</organism>
<dbReference type="Proteomes" id="UP000027265">
    <property type="component" value="Unassembled WGS sequence"/>
</dbReference>
<dbReference type="EMBL" id="KL197732">
    <property type="protein sequence ID" value="KDQ53798.1"/>
    <property type="molecule type" value="Genomic_DNA"/>
</dbReference>
<gene>
    <name evidence="2" type="ORF">JAAARDRAFT_39104</name>
</gene>
<sequence>MSGSDLPSQVAEIIEECSPFRILVIGTTGVGKSTLINYTFKVEHANVSHLGAGKSNIDDEITFLENPLFILHDSQGLESGEVDNLNKIKDFVKRRMAERKVKDRLHAVWLCIEVPRAGGRLFETGTEELLQLARDEQLPIVVVFTKFDMLLLQERNKLRGKLPKEEIAPAAEKQGERFYEERCVKPLAGLAGNTCCVKVSYNDYTSLIHLVEVTSRLVLSHGEEDVCVVWAIAQRVSAGLKLKASVTVGMKRYWKGVSLKETSCENGFQACLDAIHTDMVSVWNFNDPVDLLSGKEFKDMILHLIEELGPTKRTTDPGDDLTTTNTLEPIAQAVLLIGDHVASAICPSITFVKWLLNTCDLTSDTLKCQMAYIVDLIAILERVLLLMLAKPPQSISLTEIKEAFGAYNGSSIQTNIHKGIRRYVEETDAVHQLDAGNTEKETSRLVREYCGASILTDLKLNRG</sequence>
<feature type="domain" description="G" evidence="1">
    <location>
        <begin position="21"/>
        <end position="146"/>
    </location>
</feature>